<evidence type="ECO:0000313" key="3">
    <source>
        <dbReference type="Proteomes" id="UP000016981"/>
    </source>
</evidence>
<accession>A0AAN4T4Z4</accession>
<comment type="caution">
    <text evidence="2">The sequence shown here is derived from an EMBL/GenBank/DDBJ whole genome shotgun (WGS) entry which is preliminary data.</text>
</comment>
<evidence type="ECO:0000256" key="1">
    <source>
        <dbReference type="HAMAP-Rule" id="MF_01041"/>
    </source>
</evidence>
<dbReference type="Gene3D" id="1.10.220.80">
    <property type="entry name" value="BH2638-like"/>
    <property type="match status" value="1"/>
</dbReference>
<dbReference type="Pfam" id="PF05256">
    <property type="entry name" value="UPF0223"/>
    <property type="match status" value="1"/>
</dbReference>
<reference evidence="3" key="1">
    <citation type="submission" date="2013-09" db="EMBL/GenBank/DDBJ databases">
        <title>Genome Sequences of seven clinical isolates and type strains of anginosus group streptococci.</title>
        <authorList>
            <person name="Maruyama F."/>
            <person name="Sakurai A."/>
            <person name="Ogura Y."/>
            <person name="Homma H."/>
            <person name="Takahashi N."/>
            <person name="Ohtsubo Y."/>
            <person name="Hoshino T."/>
            <person name="Okahashi N."/>
            <person name="Nakagawa I."/>
            <person name="Kimura S."/>
            <person name="Fujiwara T."/>
            <person name="Hayashi T."/>
            <person name="Shintani S."/>
        </authorList>
    </citation>
    <scope>NUCLEOTIDE SEQUENCE [LARGE SCALE GENOMIC DNA]</scope>
    <source>
        <strain evidence="3">T5</strain>
    </source>
</reference>
<dbReference type="AlphaFoldDB" id="A0AAN4T4Z4"/>
<dbReference type="InterPro" id="IPR023324">
    <property type="entry name" value="BH2638-like_sf"/>
</dbReference>
<proteinExistence type="inferred from homology"/>
<dbReference type="NCBIfam" id="NF003353">
    <property type="entry name" value="PRK04387.1"/>
    <property type="match status" value="1"/>
</dbReference>
<gene>
    <name evidence="2" type="ORF">ANG6_0490</name>
</gene>
<dbReference type="SUPFAM" id="SSF158504">
    <property type="entry name" value="BH2638-like"/>
    <property type="match status" value="1"/>
</dbReference>
<dbReference type="EMBL" id="BASY01000003">
    <property type="protein sequence ID" value="GAD45995.1"/>
    <property type="molecule type" value="Genomic_DNA"/>
</dbReference>
<organism evidence="2 3">
    <name type="scientific">Streptococcus anginosus T5</name>
    <dbReference type="NCBI Taxonomy" id="1163302"/>
    <lineage>
        <taxon>Bacteria</taxon>
        <taxon>Bacillati</taxon>
        <taxon>Bacillota</taxon>
        <taxon>Bacilli</taxon>
        <taxon>Lactobacillales</taxon>
        <taxon>Streptococcaceae</taxon>
        <taxon>Streptococcus</taxon>
        <taxon>Streptococcus anginosus group</taxon>
    </lineage>
</organism>
<evidence type="ECO:0000313" key="2">
    <source>
        <dbReference type="EMBL" id="GAD45995.1"/>
    </source>
</evidence>
<dbReference type="InterPro" id="IPR007920">
    <property type="entry name" value="UPF0223"/>
</dbReference>
<dbReference type="PIRSF" id="PIRSF037260">
    <property type="entry name" value="UPF0223"/>
    <property type="match status" value="1"/>
</dbReference>
<comment type="similarity">
    <text evidence="1">Belongs to the UPF0223 family.</text>
</comment>
<dbReference type="HAMAP" id="MF_01041">
    <property type="entry name" value="UPF0223"/>
    <property type="match status" value="1"/>
</dbReference>
<dbReference type="Proteomes" id="UP000016981">
    <property type="component" value="Unassembled WGS sequence"/>
</dbReference>
<sequence>MNNMNKNYRYPLDMSWSTEELASVLSFLNDVEQVYEAKIAAEKILASYQQFKKIVPSKAEEKRIGREFETASGYSLYRAVQAAKQKEKGTFSLGKEI</sequence>
<protein>
    <recommendedName>
        <fullName evidence="1">UPF0223 protein ANG6_0490</fullName>
    </recommendedName>
</protein>
<name>A0AAN4T4Z4_STRAP</name>